<dbReference type="AlphaFoldDB" id="A0A0D0D2J1"/>
<keyword evidence="2" id="KW-1185">Reference proteome</keyword>
<dbReference type="InParanoid" id="A0A0D0D2J1"/>
<reference evidence="1 2" key="1">
    <citation type="submission" date="2014-04" db="EMBL/GenBank/DDBJ databases">
        <authorList>
            <consortium name="DOE Joint Genome Institute"/>
            <person name="Kuo A."/>
            <person name="Kohler A."/>
            <person name="Jargeat P."/>
            <person name="Nagy L.G."/>
            <person name="Floudas D."/>
            <person name="Copeland A."/>
            <person name="Barry K.W."/>
            <person name="Cichocki N."/>
            <person name="Veneault-Fourrey C."/>
            <person name="LaButti K."/>
            <person name="Lindquist E.A."/>
            <person name="Lipzen A."/>
            <person name="Lundell T."/>
            <person name="Morin E."/>
            <person name="Murat C."/>
            <person name="Sun H."/>
            <person name="Tunlid A."/>
            <person name="Henrissat B."/>
            <person name="Grigoriev I.V."/>
            <person name="Hibbett D.S."/>
            <person name="Martin F."/>
            <person name="Nordberg H.P."/>
            <person name="Cantor M.N."/>
            <person name="Hua S.X."/>
        </authorList>
    </citation>
    <scope>NUCLEOTIDE SEQUENCE [LARGE SCALE GENOMIC DNA]</scope>
    <source>
        <strain evidence="1 2">Ve08.2h10</strain>
    </source>
</reference>
<reference evidence="2" key="2">
    <citation type="submission" date="2015-01" db="EMBL/GenBank/DDBJ databases">
        <title>Evolutionary Origins and Diversification of the Mycorrhizal Mutualists.</title>
        <authorList>
            <consortium name="DOE Joint Genome Institute"/>
            <consortium name="Mycorrhizal Genomics Consortium"/>
            <person name="Kohler A."/>
            <person name="Kuo A."/>
            <person name="Nagy L.G."/>
            <person name="Floudas D."/>
            <person name="Copeland A."/>
            <person name="Barry K.W."/>
            <person name="Cichocki N."/>
            <person name="Veneault-Fourrey C."/>
            <person name="LaButti K."/>
            <person name="Lindquist E.A."/>
            <person name="Lipzen A."/>
            <person name="Lundell T."/>
            <person name="Morin E."/>
            <person name="Murat C."/>
            <person name="Riley R."/>
            <person name="Ohm R."/>
            <person name="Sun H."/>
            <person name="Tunlid A."/>
            <person name="Henrissat B."/>
            <person name="Grigoriev I.V."/>
            <person name="Hibbett D.S."/>
            <person name="Martin F."/>
        </authorList>
    </citation>
    <scope>NUCLEOTIDE SEQUENCE [LARGE SCALE GENOMIC DNA]</scope>
    <source>
        <strain evidence="2">Ve08.2h10</strain>
    </source>
</reference>
<name>A0A0D0D2J1_9AGAM</name>
<evidence type="ECO:0000313" key="2">
    <source>
        <dbReference type="Proteomes" id="UP000054538"/>
    </source>
</evidence>
<sequence length="79" mass="8748">MDSGSKACSANGLEAPQGLGRQRLETALKINVHRRVNHSRARETVQKCPSIQVQPSHPLEHICSRSTVSLEERLDVVSF</sequence>
<dbReference type="Proteomes" id="UP000054538">
    <property type="component" value="Unassembled WGS sequence"/>
</dbReference>
<dbReference type="HOGENOM" id="CLU_2606740_0_0_1"/>
<accession>A0A0D0D2J1</accession>
<organism evidence="1 2">
    <name type="scientific">Paxillus rubicundulus Ve08.2h10</name>
    <dbReference type="NCBI Taxonomy" id="930991"/>
    <lineage>
        <taxon>Eukaryota</taxon>
        <taxon>Fungi</taxon>
        <taxon>Dikarya</taxon>
        <taxon>Basidiomycota</taxon>
        <taxon>Agaricomycotina</taxon>
        <taxon>Agaricomycetes</taxon>
        <taxon>Agaricomycetidae</taxon>
        <taxon>Boletales</taxon>
        <taxon>Paxilineae</taxon>
        <taxon>Paxillaceae</taxon>
        <taxon>Paxillus</taxon>
    </lineage>
</organism>
<proteinExistence type="predicted"/>
<protein>
    <submittedName>
        <fullName evidence="1">Uncharacterized protein</fullName>
    </submittedName>
</protein>
<gene>
    <name evidence="1" type="ORF">PAXRUDRAFT_832307</name>
</gene>
<dbReference type="EMBL" id="KN825649">
    <property type="protein sequence ID" value="KIK82268.1"/>
    <property type="molecule type" value="Genomic_DNA"/>
</dbReference>
<evidence type="ECO:0000313" key="1">
    <source>
        <dbReference type="EMBL" id="KIK82268.1"/>
    </source>
</evidence>